<gene>
    <name evidence="7" type="ORF">KY290_030043</name>
</gene>
<dbReference type="SUPFAM" id="SSF55455">
    <property type="entry name" value="SRF-like"/>
    <property type="match status" value="1"/>
</dbReference>
<evidence type="ECO:0000256" key="1">
    <source>
        <dbReference type="ARBA" id="ARBA00004123"/>
    </source>
</evidence>
<dbReference type="InterPro" id="IPR002100">
    <property type="entry name" value="TF_MADSbox"/>
</dbReference>
<dbReference type="Pfam" id="PF00319">
    <property type="entry name" value="SRF-TF"/>
    <property type="match status" value="1"/>
</dbReference>
<evidence type="ECO:0000313" key="7">
    <source>
        <dbReference type="EMBL" id="KAH0750811.1"/>
    </source>
</evidence>
<sequence>MGRNKIVMKKIEDPGARQQFYSKRKGSIVKKSNELGILCDTDIALLMFSPTGEVTTYSSGKSFEDIMINAMKQPDELNRRSYEPQVENINTVEEADAYKQYLLGAMERIKRSKAKLLANQEFLQRNENVAMALVNAENVAAAGNESSCSNA</sequence>
<dbReference type="Proteomes" id="UP000826656">
    <property type="component" value="Unassembled WGS sequence"/>
</dbReference>
<evidence type="ECO:0000256" key="2">
    <source>
        <dbReference type="ARBA" id="ARBA00023015"/>
    </source>
</evidence>
<evidence type="ECO:0000256" key="5">
    <source>
        <dbReference type="ARBA" id="ARBA00023242"/>
    </source>
</evidence>
<dbReference type="InterPro" id="IPR036879">
    <property type="entry name" value="TF_MADSbox_sf"/>
</dbReference>
<keyword evidence="4" id="KW-0804">Transcription</keyword>
<organism evidence="7 8">
    <name type="scientific">Solanum tuberosum</name>
    <name type="common">Potato</name>
    <dbReference type="NCBI Taxonomy" id="4113"/>
    <lineage>
        <taxon>Eukaryota</taxon>
        <taxon>Viridiplantae</taxon>
        <taxon>Streptophyta</taxon>
        <taxon>Embryophyta</taxon>
        <taxon>Tracheophyta</taxon>
        <taxon>Spermatophyta</taxon>
        <taxon>Magnoliopsida</taxon>
        <taxon>eudicotyledons</taxon>
        <taxon>Gunneridae</taxon>
        <taxon>Pentapetalae</taxon>
        <taxon>asterids</taxon>
        <taxon>lamiids</taxon>
        <taxon>Solanales</taxon>
        <taxon>Solanaceae</taxon>
        <taxon>Solanoideae</taxon>
        <taxon>Solaneae</taxon>
        <taxon>Solanum</taxon>
    </lineage>
</organism>
<keyword evidence="8" id="KW-1185">Reference proteome</keyword>
<evidence type="ECO:0000256" key="4">
    <source>
        <dbReference type="ARBA" id="ARBA00023163"/>
    </source>
</evidence>
<dbReference type="Gene3D" id="3.40.1810.10">
    <property type="entry name" value="Transcription factor, MADS-box"/>
    <property type="match status" value="1"/>
</dbReference>
<dbReference type="PANTHER" id="PTHR48019">
    <property type="entry name" value="SERUM RESPONSE FACTOR HOMOLOG"/>
    <property type="match status" value="1"/>
</dbReference>
<evidence type="ECO:0000256" key="3">
    <source>
        <dbReference type="ARBA" id="ARBA00023125"/>
    </source>
</evidence>
<proteinExistence type="predicted"/>
<dbReference type="InterPro" id="IPR050142">
    <property type="entry name" value="MADS-box/MEF2_TF"/>
</dbReference>
<keyword evidence="3" id="KW-0238">DNA-binding</keyword>
<comment type="subcellular location">
    <subcellularLocation>
        <location evidence="1">Nucleus</location>
    </subcellularLocation>
</comment>
<dbReference type="PRINTS" id="PR00404">
    <property type="entry name" value="MADSDOMAIN"/>
</dbReference>
<name>A0ABQ7UMG4_SOLTU</name>
<dbReference type="EMBL" id="JAIVGD010000019">
    <property type="protein sequence ID" value="KAH0750811.1"/>
    <property type="molecule type" value="Genomic_DNA"/>
</dbReference>
<evidence type="ECO:0000313" key="8">
    <source>
        <dbReference type="Proteomes" id="UP000826656"/>
    </source>
</evidence>
<protein>
    <recommendedName>
        <fullName evidence="6">MADS-box domain-containing protein</fullName>
    </recommendedName>
</protein>
<dbReference type="PROSITE" id="PS50066">
    <property type="entry name" value="MADS_BOX_2"/>
    <property type="match status" value="1"/>
</dbReference>
<evidence type="ECO:0000259" key="6">
    <source>
        <dbReference type="PROSITE" id="PS50066"/>
    </source>
</evidence>
<feature type="domain" description="MADS-box" evidence="6">
    <location>
        <begin position="1"/>
        <end position="61"/>
    </location>
</feature>
<keyword evidence="2" id="KW-0805">Transcription regulation</keyword>
<reference evidence="7 8" key="1">
    <citation type="journal article" date="2021" name="bioRxiv">
        <title>Chromosome-scale and haplotype-resolved genome assembly of a tetraploid potato cultivar.</title>
        <authorList>
            <person name="Sun H."/>
            <person name="Jiao W.-B."/>
            <person name="Krause K."/>
            <person name="Campoy J.A."/>
            <person name="Goel M."/>
            <person name="Folz-Donahue K."/>
            <person name="Kukat C."/>
            <person name="Huettel B."/>
            <person name="Schneeberger K."/>
        </authorList>
    </citation>
    <scope>NUCLEOTIDE SEQUENCE [LARGE SCALE GENOMIC DNA]</scope>
    <source>
        <strain evidence="7">SolTubOtavaFocal</strain>
        <tissue evidence="7">Leaves</tissue>
    </source>
</reference>
<dbReference type="SMART" id="SM00432">
    <property type="entry name" value="MADS"/>
    <property type="match status" value="1"/>
</dbReference>
<keyword evidence="5" id="KW-0539">Nucleus</keyword>
<comment type="caution">
    <text evidence="7">The sequence shown here is derived from an EMBL/GenBank/DDBJ whole genome shotgun (WGS) entry which is preliminary data.</text>
</comment>
<accession>A0ABQ7UMG4</accession>